<comment type="caution">
    <text evidence="2">The sequence shown here is derived from an EMBL/GenBank/DDBJ whole genome shotgun (WGS) entry which is preliminary data.</text>
</comment>
<evidence type="ECO:0000256" key="1">
    <source>
        <dbReference type="SAM" id="Phobius"/>
    </source>
</evidence>
<dbReference type="Proteomes" id="UP001597459">
    <property type="component" value="Unassembled WGS sequence"/>
</dbReference>
<gene>
    <name evidence="2" type="ORF">ACFSTE_20470</name>
</gene>
<keyword evidence="3" id="KW-1185">Reference proteome</keyword>
<evidence type="ECO:0000313" key="2">
    <source>
        <dbReference type="EMBL" id="MFD2593226.1"/>
    </source>
</evidence>
<accession>A0ABW5NDN1</accession>
<sequence length="237" mass="27916">MLLKRTNIHEKLTQVRAREFNEDSWEEQVKAIFVREAKREDRIAATLASTARETIFNFDLLDTNRIYYIDQIKKICIDYRLRFLDTEYFKGALPPEAIRIIKTLEREHQTTIEGYKIIAPSKMFKLENEDDPLLFTPIGNDYFYLIHKWGNDLHPARKLLVWSFKSLENLVLLIFLLSVITTYFIPIGLFSKTPSHSQTVIVFLFVFKWIAAIALFYGFALGKNFNPAIWNSKFYNS</sequence>
<dbReference type="RefSeq" id="WP_378255471.1">
    <property type="nucleotide sequence ID" value="NZ_JBHSJV010000001.1"/>
</dbReference>
<proteinExistence type="predicted"/>
<protein>
    <submittedName>
        <fullName evidence="2">Uncharacterized protein</fullName>
    </submittedName>
</protein>
<evidence type="ECO:0000313" key="3">
    <source>
        <dbReference type="Proteomes" id="UP001597459"/>
    </source>
</evidence>
<name>A0ABW5NDN1_9FLAO</name>
<feature type="transmembrane region" description="Helical" evidence="1">
    <location>
        <begin position="201"/>
        <end position="220"/>
    </location>
</feature>
<reference evidence="3" key="1">
    <citation type="journal article" date="2019" name="Int. J. Syst. Evol. Microbiol.">
        <title>The Global Catalogue of Microorganisms (GCM) 10K type strain sequencing project: providing services to taxonomists for standard genome sequencing and annotation.</title>
        <authorList>
            <consortium name="The Broad Institute Genomics Platform"/>
            <consortium name="The Broad Institute Genome Sequencing Center for Infectious Disease"/>
            <person name="Wu L."/>
            <person name="Ma J."/>
        </authorList>
    </citation>
    <scope>NUCLEOTIDE SEQUENCE [LARGE SCALE GENOMIC DNA]</scope>
    <source>
        <strain evidence="3">KCTC 42423</strain>
    </source>
</reference>
<dbReference type="EMBL" id="JBHULX010000039">
    <property type="protein sequence ID" value="MFD2593226.1"/>
    <property type="molecule type" value="Genomic_DNA"/>
</dbReference>
<feature type="transmembrane region" description="Helical" evidence="1">
    <location>
        <begin position="167"/>
        <end position="189"/>
    </location>
</feature>
<keyword evidence="1" id="KW-0812">Transmembrane</keyword>
<keyword evidence="1" id="KW-0472">Membrane</keyword>
<keyword evidence="1" id="KW-1133">Transmembrane helix</keyword>
<organism evidence="2 3">
    <name type="scientific">Aquimarina hainanensis</name>
    <dbReference type="NCBI Taxonomy" id="1578017"/>
    <lineage>
        <taxon>Bacteria</taxon>
        <taxon>Pseudomonadati</taxon>
        <taxon>Bacteroidota</taxon>
        <taxon>Flavobacteriia</taxon>
        <taxon>Flavobacteriales</taxon>
        <taxon>Flavobacteriaceae</taxon>
        <taxon>Aquimarina</taxon>
    </lineage>
</organism>